<gene>
    <name evidence="2" type="ORF">MANES_14G159900</name>
</gene>
<organism evidence="2">
    <name type="scientific">Manihot esculenta</name>
    <name type="common">Cassava</name>
    <name type="synonym">Jatropha manihot</name>
    <dbReference type="NCBI Taxonomy" id="3983"/>
    <lineage>
        <taxon>Eukaryota</taxon>
        <taxon>Viridiplantae</taxon>
        <taxon>Streptophyta</taxon>
        <taxon>Embryophyta</taxon>
        <taxon>Tracheophyta</taxon>
        <taxon>Spermatophyta</taxon>
        <taxon>Magnoliopsida</taxon>
        <taxon>eudicotyledons</taxon>
        <taxon>Gunneridae</taxon>
        <taxon>Pentapetalae</taxon>
        <taxon>rosids</taxon>
        <taxon>fabids</taxon>
        <taxon>Malpighiales</taxon>
        <taxon>Euphorbiaceae</taxon>
        <taxon>Crotonoideae</taxon>
        <taxon>Manihoteae</taxon>
        <taxon>Manihot</taxon>
    </lineage>
</organism>
<proteinExistence type="predicted"/>
<dbReference type="AlphaFoldDB" id="A0A2C9ULT7"/>
<keyword evidence="1" id="KW-1133">Transmembrane helix</keyword>
<protein>
    <submittedName>
        <fullName evidence="2">Uncharacterized protein</fullName>
    </submittedName>
</protein>
<evidence type="ECO:0000313" key="2">
    <source>
        <dbReference type="EMBL" id="OAY32016.1"/>
    </source>
</evidence>
<keyword evidence="1" id="KW-0812">Transmembrane</keyword>
<sequence>MDQCLHIAGLIFFMNRPLYMVEVFRIGALVATLYLCKIRIFTMGTKLWLLFSHGCSQLY</sequence>
<keyword evidence="1" id="KW-0472">Membrane</keyword>
<evidence type="ECO:0000256" key="1">
    <source>
        <dbReference type="SAM" id="Phobius"/>
    </source>
</evidence>
<dbReference type="EMBL" id="CM004400">
    <property type="protein sequence ID" value="OAY32016.1"/>
    <property type="molecule type" value="Genomic_DNA"/>
</dbReference>
<name>A0A2C9ULT7_MANES</name>
<feature type="transmembrane region" description="Helical" evidence="1">
    <location>
        <begin position="18"/>
        <end position="36"/>
    </location>
</feature>
<reference evidence="2" key="1">
    <citation type="submission" date="2016-02" db="EMBL/GenBank/DDBJ databases">
        <title>WGS assembly of Manihot esculenta.</title>
        <authorList>
            <person name="Bredeson J.V."/>
            <person name="Prochnik S.E."/>
            <person name="Lyons J.B."/>
            <person name="Schmutz J."/>
            <person name="Grimwood J."/>
            <person name="Vrebalov J."/>
            <person name="Bart R.S."/>
            <person name="Amuge T."/>
            <person name="Ferguson M.E."/>
            <person name="Green R."/>
            <person name="Putnam N."/>
            <person name="Stites J."/>
            <person name="Rounsley S."/>
            <person name="Rokhsar D.S."/>
        </authorList>
    </citation>
    <scope>NUCLEOTIDE SEQUENCE [LARGE SCALE GENOMIC DNA]</scope>
    <source>
        <tissue evidence="2">Leaf</tissue>
    </source>
</reference>
<accession>A0A2C9ULT7</accession>